<protein>
    <recommendedName>
        <fullName evidence="8">UDP-N-acetylmuramyl-tripeptide synthetase</fullName>
    </recommendedName>
</protein>
<dbReference type="InterPro" id="IPR004101">
    <property type="entry name" value="Mur_ligase_C"/>
</dbReference>
<comment type="subcellular location">
    <subcellularLocation>
        <location evidence="2">Cytoplasm</location>
    </subcellularLocation>
</comment>
<organism evidence="6 7">
    <name type="scientific">Candidatus Sungbacteria bacterium RIFCSPHIGHO2_02_FULL_52_23</name>
    <dbReference type="NCBI Taxonomy" id="1802274"/>
    <lineage>
        <taxon>Bacteria</taxon>
        <taxon>Candidatus Sungiibacteriota</taxon>
    </lineage>
</organism>
<dbReference type="InterPro" id="IPR036565">
    <property type="entry name" value="Mur-like_cat_sf"/>
</dbReference>
<keyword evidence="2" id="KW-0132">Cell division</keyword>
<evidence type="ECO:0000256" key="2">
    <source>
        <dbReference type="RuleBase" id="RU004135"/>
    </source>
</evidence>
<dbReference type="EMBL" id="MHQM01000026">
    <property type="protein sequence ID" value="OHA03438.1"/>
    <property type="molecule type" value="Genomic_DNA"/>
</dbReference>
<dbReference type="InterPro" id="IPR013221">
    <property type="entry name" value="Mur_ligase_cen"/>
</dbReference>
<feature type="transmembrane region" description="Helical" evidence="3">
    <location>
        <begin position="16"/>
        <end position="36"/>
    </location>
</feature>
<keyword evidence="3" id="KW-1133">Transmembrane helix</keyword>
<reference evidence="6 7" key="1">
    <citation type="journal article" date="2016" name="Nat. Commun.">
        <title>Thousands of microbial genomes shed light on interconnected biogeochemical processes in an aquifer system.</title>
        <authorList>
            <person name="Anantharaman K."/>
            <person name="Brown C.T."/>
            <person name="Hug L.A."/>
            <person name="Sharon I."/>
            <person name="Castelle C.J."/>
            <person name="Probst A.J."/>
            <person name="Thomas B.C."/>
            <person name="Singh A."/>
            <person name="Wilkins M.J."/>
            <person name="Karaoz U."/>
            <person name="Brodie E.L."/>
            <person name="Williams K.H."/>
            <person name="Hubbard S.S."/>
            <person name="Banfield J.F."/>
        </authorList>
    </citation>
    <scope>NUCLEOTIDE SEQUENCE [LARGE SCALE GENOMIC DNA]</scope>
</reference>
<dbReference type="GO" id="GO:0005524">
    <property type="term" value="F:ATP binding"/>
    <property type="evidence" value="ECO:0007669"/>
    <property type="project" value="InterPro"/>
</dbReference>
<dbReference type="SUPFAM" id="SSF53244">
    <property type="entry name" value="MurD-like peptide ligases, peptide-binding domain"/>
    <property type="match status" value="1"/>
</dbReference>
<keyword evidence="2" id="KW-0133">Cell shape</keyword>
<dbReference type="GO" id="GO:0071555">
    <property type="term" value="P:cell wall organization"/>
    <property type="evidence" value="ECO:0007669"/>
    <property type="project" value="UniProtKB-KW"/>
</dbReference>
<gene>
    <name evidence="6" type="ORF">A3J58_03500</name>
</gene>
<dbReference type="GO" id="GO:0051301">
    <property type="term" value="P:cell division"/>
    <property type="evidence" value="ECO:0007669"/>
    <property type="project" value="UniProtKB-KW"/>
</dbReference>
<keyword evidence="2" id="KW-0131">Cell cycle</keyword>
<dbReference type="GO" id="GO:0008360">
    <property type="term" value="P:regulation of cell shape"/>
    <property type="evidence" value="ECO:0007669"/>
    <property type="project" value="UniProtKB-KW"/>
</dbReference>
<feature type="domain" description="Mur ligase central" evidence="5">
    <location>
        <begin position="48"/>
        <end position="249"/>
    </location>
</feature>
<evidence type="ECO:0000256" key="3">
    <source>
        <dbReference type="SAM" id="Phobius"/>
    </source>
</evidence>
<keyword evidence="3" id="KW-0812">Transmembrane</keyword>
<proteinExistence type="inferred from homology"/>
<dbReference type="STRING" id="1802274.A3J58_03500"/>
<evidence type="ECO:0000313" key="6">
    <source>
        <dbReference type="EMBL" id="OHA03438.1"/>
    </source>
</evidence>
<evidence type="ECO:0008006" key="8">
    <source>
        <dbReference type="Google" id="ProtNLM"/>
    </source>
</evidence>
<evidence type="ECO:0000259" key="5">
    <source>
        <dbReference type="Pfam" id="PF08245"/>
    </source>
</evidence>
<dbReference type="UniPathway" id="UPA00219"/>
<name>A0A1G2KVH0_9BACT</name>
<keyword evidence="3" id="KW-0472">Membrane</keyword>
<dbReference type="SUPFAM" id="SSF53623">
    <property type="entry name" value="MurD-like peptide ligases, catalytic domain"/>
    <property type="match status" value="1"/>
</dbReference>
<keyword evidence="2" id="KW-0573">Peptidoglycan synthesis</keyword>
<comment type="similarity">
    <text evidence="1">Belongs to the MurCDEF family. MurE subfamily.</text>
</comment>
<sequence>MEQALRKAKQFIPRTLFWWLQWPYHFLLALLAALWYRFPSRHLTVIGVTGTKGKTTVVHLAHEVMQASGAKTASLSSVRFKIGDREEPNLSKMTMPGRFFVQRFLRRAVREKCAYAVIEVTSQGIAQSRHRFIRFQAAVMTNMAPEHIESHGSFERYLRAKLDLFWRLGTRAAAVINRDDPHSKRFAAATRAHRVWYDKDTIELDGKIWKVLHANAGPDGIAFNINGKTFTSPLSGTFNLYNILAAVATGLSQHVELHKIATAIAHVAGVPGRMEMLQREPFRVVVDYAHTPESLRSVYETLRLPDARMICVLGAAGGGRDTWKRPEFGKIAAEFCTETFLTNEDPYDENPMAIIDEIAVGFSDSATTRQMADNLPAYPAGRQPTTLHKILDRRDAIRTALRSAGAGDIVVITGKGSESWLMGPNGSKIAWDDRAVVREELQNLTTK</sequence>
<dbReference type="NCBIfam" id="TIGR01085">
    <property type="entry name" value="murE"/>
    <property type="match status" value="1"/>
</dbReference>
<evidence type="ECO:0000313" key="7">
    <source>
        <dbReference type="Proteomes" id="UP000178510"/>
    </source>
</evidence>
<dbReference type="Proteomes" id="UP000178510">
    <property type="component" value="Unassembled WGS sequence"/>
</dbReference>
<comment type="caution">
    <text evidence="6">The sequence shown here is derived from an EMBL/GenBank/DDBJ whole genome shotgun (WGS) entry which is preliminary data.</text>
</comment>
<dbReference type="Pfam" id="PF08245">
    <property type="entry name" value="Mur_ligase_M"/>
    <property type="match status" value="1"/>
</dbReference>
<dbReference type="Gene3D" id="3.40.1190.10">
    <property type="entry name" value="Mur-like, catalytic domain"/>
    <property type="match status" value="1"/>
</dbReference>
<dbReference type="GO" id="GO:0005737">
    <property type="term" value="C:cytoplasm"/>
    <property type="evidence" value="ECO:0007669"/>
    <property type="project" value="UniProtKB-SubCell"/>
</dbReference>
<feature type="domain" description="Mur ligase C-terminal" evidence="4">
    <location>
        <begin position="272"/>
        <end position="416"/>
    </location>
</feature>
<dbReference type="InterPro" id="IPR005761">
    <property type="entry name" value="UDP-N-AcMur-Glu-dNH2Pim_ligase"/>
</dbReference>
<dbReference type="Pfam" id="PF02875">
    <property type="entry name" value="Mur_ligase_C"/>
    <property type="match status" value="1"/>
</dbReference>
<dbReference type="GO" id="GO:0009252">
    <property type="term" value="P:peptidoglycan biosynthetic process"/>
    <property type="evidence" value="ECO:0007669"/>
    <property type="project" value="UniProtKB-UniPathway"/>
</dbReference>
<dbReference type="PANTHER" id="PTHR23135">
    <property type="entry name" value="MUR LIGASE FAMILY MEMBER"/>
    <property type="match status" value="1"/>
</dbReference>
<dbReference type="AlphaFoldDB" id="A0A1G2KVH0"/>
<evidence type="ECO:0000259" key="4">
    <source>
        <dbReference type="Pfam" id="PF02875"/>
    </source>
</evidence>
<keyword evidence="2" id="KW-0961">Cell wall biogenesis/degradation</keyword>
<comment type="pathway">
    <text evidence="2">Cell wall biogenesis; peptidoglycan biosynthesis.</text>
</comment>
<evidence type="ECO:0000256" key="1">
    <source>
        <dbReference type="ARBA" id="ARBA00005898"/>
    </source>
</evidence>
<dbReference type="PANTHER" id="PTHR23135:SF4">
    <property type="entry name" value="UDP-N-ACETYLMURAMOYL-L-ALANYL-D-GLUTAMATE--2,6-DIAMINOPIMELATE LIGASE MURE HOMOLOG, CHLOROPLASTIC"/>
    <property type="match status" value="1"/>
</dbReference>
<dbReference type="InterPro" id="IPR036615">
    <property type="entry name" value="Mur_ligase_C_dom_sf"/>
</dbReference>
<accession>A0A1G2KVH0</accession>
<dbReference type="Gene3D" id="3.90.190.20">
    <property type="entry name" value="Mur ligase, C-terminal domain"/>
    <property type="match status" value="1"/>
</dbReference>
<dbReference type="GO" id="GO:0016881">
    <property type="term" value="F:acid-amino acid ligase activity"/>
    <property type="evidence" value="ECO:0007669"/>
    <property type="project" value="InterPro"/>
</dbReference>